<dbReference type="InterPro" id="IPR005248">
    <property type="entry name" value="NadD/NMNAT"/>
</dbReference>
<evidence type="ECO:0000256" key="10">
    <source>
        <dbReference type="ARBA" id="ARBA00048721"/>
    </source>
</evidence>
<dbReference type="RefSeq" id="WP_101359383.1">
    <property type="nucleotide sequence ID" value="NZ_NKXO01000036.1"/>
</dbReference>
<dbReference type="InterPro" id="IPR014729">
    <property type="entry name" value="Rossmann-like_a/b/a_fold"/>
</dbReference>
<keyword evidence="7 11" id="KW-0547">Nucleotide-binding</keyword>
<keyword evidence="14" id="KW-1185">Reference proteome</keyword>
<comment type="caution">
    <text evidence="13">The sequence shown here is derived from an EMBL/GenBank/DDBJ whole genome shotgun (WGS) entry which is preliminary data.</text>
</comment>
<evidence type="ECO:0000256" key="9">
    <source>
        <dbReference type="ARBA" id="ARBA00023027"/>
    </source>
</evidence>
<dbReference type="GO" id="GO:0004515">
    <property type="term" value="F:nicotinate-nucleotide adenylyltransferase activity"/>
    <property type="evidence" value="ECO:0007669"/>
    <property type="project" value="UniProtKB-UniRule"/>
</dbReference>
<dbReference type="OrthoDB" id="5295945at2"/>
<evidence type="ECO:0000256" key="6">
    <source>
        <dbReference type="ARBA" id="ARBA00022695"/>
    </source>
</evidence>
<organism evidence="13 14">
    <name type="scientific">Raineya orbicola</name>
    <dbReference type="NCBI Taxonomy" id="2016530"/>
    <lineage>
        <taxon>Bacteria</taxon>
        <taxon>Pseudomonadati</taxon>
        <taxon>Bacteroidota</taxon>
        <taxon>Cytophagia</taxon>
        <taxon>Cytophagales</taxon>
        <taxon>Raineyaceae</taxon>
        <taxon>Raineya</taxon>
    </lineage>
</organism>
<dbReference type="InterPro" id="IPR004821">
    <property type="entry name" value="Cyt_trans-like"/>
</dbReference>
<dbReference type="NCBIfam" id="NF000840">
    <property type="entry name" value="PRK00071.1-3"/>
    <property type="match status" value="1"/>
</dbReference>
<reference evidence="13 14" key="1">
    <citation type="submission" date="2017-06" db="EMBL/GenBank/DDBJ databases">
        <title>Raineya orbicola gen. nov., sp. nov. a slightly thermophilic bacterium of the phylum Bacteroidetes and the description of Raineyaceae fam. nov.</title>
        <authorList>
            <person name="Albuquerque L."/>
            <person name="Polonia A.R.M."/>
            <person name="Barroso C."/>
            <person name="Froufe H.J.C."/>
            <person name="Lage O."/>
            <person name="Lobo-Da-Cunha A."/>
            <person name="Egas C."/>
            <person name="Da Costa M.S."/>
        </authorList>
    </citation>
    <scope>NUCLEOTIDE SEQUENCE [LARGE SCALE GENOMIC DNA]</scope>
    <source>
        <strain evidence="13 14">SPSPC-11</strain>
    </source>
</reference>
<proteinExistence type="inferred from homology"/>
<evidence type="ECO:0000256" key="7">
    <source>
        <dbReference type="ARBA" id="ARBA00022741"/>
    </source>
</evidence>
<dbReference type="SUPFAM" id="SSF52374">
    <property type="entry name" value="Nucleotidylyl transferase"/>
    <property type="match status" value="1"/>
</dbReference>
<evidence type="ECO:0000256" key="11">
    <source>
        <dbReference type="HAMAP-Rule" id="MF_00244"/>
    </source>
</evidence>
<feature type="domain" description="Cytidyltransferase-like" evidence="12">
    <location>
        <begin position="5"/>
        <end position="163"/>
    </location>
</feature>
<dbReference type="EC" id="2.7.7.18" evidence="11"/>
<keyword evidence="8 11" id="KW-0067">ATP-binding</keyword>
<dbReference type="Proteomes" id="UP000233387">
    <property type="component" value="Unassembled WGS sequence"/>
</dbReference>
<dbReference type="PANTHER" id="PTHR39321">
    <property type="entry name" value="NICOTINATE-NUCLEOTIDE ADENYLYLTRANSFERASE-RELATED"/>
    <property type="match status" value="1"/>
</dbReference>
<comment type="pathway">
    <text evidence="2 11">Cofactor biosynthesis; NAD(+) biosynthesis; deamido-NAD(+) from nicotinate D-ribonucleotide: step 1/1.</text>
</comment>
<sequence>MKIGLFFGSFNPIHIGHLIIANTMAENTDLQEVWFVISPHNPHKKKDSLLHAFDRYDMVEKAIYDNPRLRACDIEFHLPQPSYTIHTLAHLQEKYPQKQFALIMGSDNLVNFKNWKNYEKILEYYELYVYPRPQTPATEFDNHPKIKWVKAPLMDISATYLRECIREGKSIRYLVPEAVAELIQRKKFYQ</sequence>
<evidence type="ECO:0000256" key="1">
    <source>
        <dbReference type="ARBA" id="ARBA00002324"/>
    </source>
</evidence>
<dbReference type="PANTHER" id="PTHR39321:SF3">
    <property type="entry name" value="PHOSPHOPANTETHEINE ADENYLYLTRANSFERASE"/>
    <property type="match status" value="1"/>
</dbReference>
<dbReference type="EMBL" id="NKXO01000036">
    <property type="protein sequence ID" value="PKQ67255.1"/>
    <property type="molecule type" value="Genomic_DNA"/>
</dbReference>
<dbReference type="NCBIfam" id="TIGR00482">
    <property type="entry name" value="nicotinate (nicotinamide) nucleotide adenylyltransferase"/>
    <property type="match status" value="1"/>
</dbReference>
<comment type="function">
    <text evidence="1 11">Catalyzes the reversible adenylation of nicotinate mononucleotide (NaMN) to nicotinic acid adenine dinucleotide (NaAD).</text>
</comment>
<evidence type="ECO:0000313" key="13">
    <source>
        <dbReference type="EMBL" id="PKQ67255.1"/>
    </source>
</evidence>
<evidence type="ECO:0000313" key="14">
    <source>
        <dbReference type="Proteomes" id="UP000233387"/>
    </source>
</evidence>
<gene>
    <name evidence="11" type="primary">nadD</name>
    <name evidence="13" type="ORF">Rain11_2117</name>
</gene>
<protein>
    <recommendedName>
        <fullName evidence="11">Probable nicotinate-nucleotide adenylyltransferase</fullName>
        <ecNumber evidence="11">2.7.7.18</ecNumber>
    </recommendedName>
    <alternativeName>
        <fullName evidence="11">Deamido-NAD(+) diphosphorylase</fullName>
    </alternativeName>
    <alternativeName>
        <fullName evidence="11">Deamido-NAD(+) pyrophosphorylase</fullName>
    </alternativeName>
    <alternativeName>
        <fullName evidence="11">Nicotinate mononucleotide adenylyltransferase</fullName>
        <shortName evidence="11">NaMN adenylyltransferase</shortName>
    </alternativeName>
</protein>
<dbReference type="AlphaFoldDB" id="A0A2N3IAD9"/>
<evidence type="ECO:0000259" key="12">
    <source>
        <dbReference type="Pfam" id="PF01467"/>
    </source>
</evidence>
<evidence type="ECO:0000256" key="5">
    <source>
        <dbReference type="ARBA" id="ARBA00022679"/>
    </source>
</evidence>
<keyword evidence="9 11" id="KW-0520">NAD</keyword>
<evidence type="ECO:0000256" key="2">
    <source>
        <dbReference type="ARBA" id="ARBA00005019"/>
    </source>
</evidence>
<dbReference type="HAMAP" id="MF_00244">
    <property type="entry name" value="NaMN_adenylyltr"/>
    <property type="match status" value="1"/>
</dbReference>
<dbReference type="Gene3D" id="3.40.50.620">
    <property type="entry name" value="HUPs"/>
    <property type="match status" value="1"/>
</dbReference>
<comment type="catalytic activity">
    <reaction evidence="10 11">
        <text>nicotinate beta-D-ribonucleotide + ATP + H(+) = deamido-NAD(+) + diphosphate</text>
        <dbReference type="Rhea" id="RHEA:22860"/>
        <dbReference type="ChEBI" id="CHEBI:15378"/>
        <dbReference type="ChEBI" id="CHEBI:30616"/>
        <dbReference type="ChEBI" id="CHEBI:33019"/>
        <dbReference type="ChEBI" id="CHEBI:57502"/>
        <dbReference type="ChEBI" id="CHEBI:58437"/>
        <dbReference type="EC" id="2.7.7.18"/>
    </reaction>
</comment>
<dbReference type="GO" id="GO:0009435">
    <property type="term" value="P:NAD+ biosynthetic process"/>
    <property type="evidence" value="ECO:0007669"/>
    <property type="project" value="UniProtKB-UniRule"/>
</dbReference>
<dbReference type="Pfam" id="PF01467">
    <property type="entry name" value="CTP_transf_like"/>
    <property type="match status" value="1"/>
</dbReference>
<keyword evidence="6 11" id="KW-0548">Nucleotidyltransferase</keyword>
<keyword evidence="4 11" id="KW-0662">Pyridine nucleotide biosynthesis</keyword>
<name>A0A2N3IAD9_9BACT</name>
<evidence type="ECO:0000256" key="4">
    <source>
        <dbReference type="ARBA" id="ARBA00022642"/>
    </source>
</evidence>
<dbReference type="GO" id="GO:0005524">
    <property type="term" value="F:ATP binding"/>
    <property type="evidence" value="ECO:0007669"/>
    <property type="project" value="UniProtKB-KW"/>
</dbReference>
<evidence type="ECO:0000256" key="8">
    <source>
        <dbReference type="ARBA" id="ARBA00022840"/>
    </source>
</evidence>
<comment type="similarity">
    <text evidence="3 11">Belongs to the NadD family.</text>
</comment>
<dbReference type="NCBIfam" id="TIGR00125">
    <property type="entry name" value="cyt_tran_rel"/>
    <property type="match status" value="1"/>
</dbReference>
<keyword evidence="5 11" id="KW-0808">Transferase</keyword>
<dbReference type="UniPathway" id="UPA00253">
    <property type="reaction ID" value="UER00332"/>
</dbReference>
<evidence type="ECO:0000256" key="3">
    <source>
        <dbReference type="ARBA" id="ARBA00009014"/>
    </source>
</evidence>
<dbReference type="CDD" id="cd02165">
    <property type="entry name" value="NMNAT"/>
    <property type="match status" value="1"/>
</dbReference>
<accession>A0A2N3IAD9</accession>